<dbReference type="GO" id="GO:0015562">
    <property type="term" value="F:efflux transmembrane transporter activity"/>
    <property type="evidence" value="ECO:0007669"/>
    <property type="project" value="InterPro"/>
</dbReference>
<reference evidence="9 10" key="1">
    <citation type="submission" date="2018-11" db="EMBL/GenBank/DDBJ databases">
        <title>Draft genome sequence of Buttiauxella warmboldiae CCUG 35512.</title>
        <authorList>
            <person name="Salva-Serra F."/>
            <person name="Marathe N."/>
            <person name="Moore E."/>
            <person name="Svensson L."/>
            <person name="Engstrom-Jakobsson H."/>
        </authorList>
    </citation>
    <scope>NUCLEOTIDE SEQUENCE [LARGE SCALE GENOMIC DNA]</scope>
    <source>
        <strain evidence="9 10">CCUG 35512</strain>
    </source>
</reference>
<evidence type="ECO:0000256" key="7">
    <source>
        <dbReference type="PIRNR" id="PIRNR001892"/>
    </source>
</evidence>
<dbReference type="PIRSF" id="PIRSF001892">
    <property type="entry name" value="CyaE"/>
    <property type="match status" value="1"/>
</dbReference>
<comment type="function">
    <text evidence="7">CyaE is necessary for transport of calmodulin-sensitive adenylate cyclase-hemolysin (cyclolysin).</text>
</comment>
<dbReference type="OrthoDB" id="5296315at2"/>
<keyword evidence="8" id="KW-0175">Coiled coil</keyword>
<evidence type="ECO:0000313" key="9">
    <source>
        <dbReference type="EMBL" id="RPH30269.1"/>
    </source>
</evidence>
<proteinExistence type="inferred from homology"/>
<dbReference type="Pfam" id="PF02321">
    <property type="entry name" value="OEP"/>
    <property type="match status" value="2"/>
</dbReference>
<keyword evidence="2 7" id="KW-0813">Transport</keyword>
<dbReference type="GO" id="GO:0015288">
    <property type="term" value="F:porin activity"/>
    <property type="evidence" value="ECO:0007669"/>
    <property type="project" value="TreeGrafter"/>
</dbReference>
<sequence>MDDPLRAQPVQLQGGVTLPDASQVSCMAAVDFSQPLELRDAVDTALCNNLQIRATWAQIKAQSGVLGEARAAYLPTISGSVSRLRNTTTYGSGSREPGTSSTGNQYYGSLNWRLFDFGGRAANREEANQMLLSAIAGHDASLQKTMAAVIQAWFEVATSQAVMTAREQISQLAQQTLDVAQRREQKGASSQDDTLQASTALAKAELNKMRAQGDYLKNLALLKQAMAIDLNTPVSLPPQPERVIPADIHELGRWLKEAEARHPAIQQARAKWLADREKITVTRSEGLPTADLTAHISRNGFPNQGLSTINQTSRDIGITVSIPLFEGFSRNYKIMEARAQAEQSEAQMEETTTQILTDVVKAYADAKTAVGVLTASERLLNAAQASVASAKRRYANSVADILEVLNAQSSLADAQQQRIEAIAQWRSARLSLLANTGILSQLSGTADE</sequence>
<keyword evidence="7" id="KW-0204">Cytolysis</keyword>
<keyword evidence="6 7" id="KW-0998">Cell outer membrane</keyword>
<dbReference type="GO" id="GO:0031640">
    <property type="term" value="P:killing of cells of another organism"/>
    <property type="evidence" value="ECO:0007669"/>
    <property type="project" value="UniProtKB-KW"/>
</dbReference>
<evidence type="ECO:0000313" key="10">
    <source>
        <dbReference type="Proteomes" id="UP000268615"/>
    </source>
</evidence>
<evidence type="ECO:0000256" key="1">
    <source>
        <dbReference type="ARBA" id="ARBA00007613"/>
    </source>
</evidence>
<comment type="similarity">
    <text evidence="1 7">Belongs to the outer membrane factor (OMF) (TC 1.B.17) family.</text>
</comment>
<dbReference type="InterPro" id="IPR051906">
    <property type="entry name" value="TolC-like"/>
</dbReference>
<keyword evidence="5 7" id="KW-0472">Membrane</keyword>
<keyword evidence="7" id="KW-0354">Hemolysis</keyword>
<dbReference type="GO" id="GO:0009279">
    <property type="term" value="C:cell outer membrane"/>
    <property type="evidence" value="ECO:0007669"/>
    <property type="project" value="UniProtKB-SubCell"/>
</dbReference>
<evidence type="ECO:0000256" key="3">
    <source>
        <dbReference type="ARBA" id="ARBA00022452"/>
    </source>
</evidence>
<dbReference type="GO" id="GO:1990281">
    <property type="term" value="C:efflux pump complex"/>
    <property type="evidence" value="ECO:0007669"/>
    <property type="project" value="TreeGrafter"/>
</dbReference>
<dbReference type="Gene3D" id="1.20.1600.10">
    <property type="entry name" value="Outer membrane efflux proteins (OEP)"/>
    <property type="match status" value="1"/>
</dbReference>
<comment type="caution">
    <text evidence="9">The sequence shown here is derived from an EMBL/GenBank/DDBJ whole genome shotgun (WGS) entry which is preliminary data.</text>
</comment>
<organism evidence="9 10">
    <name type="scientific">Buttiauxella warmboldiae</name>
    <dbReference type="NCBI Taxonomy" id="82993"/>
    <lineage>
        <taxon>Bacteria</taxon>
        <taxon>Pseudomonadati</taxon>
        <taxon>Pseudomonadota</taxon>
        <taxon>Gammaproteobacteria</taxon>
        <taxon>Enterobacterales</taxon>
        <taxon>Enterobacteriaceae</taxon>
        <taxon>Buttiauxella</taxon>
    </lineage>
</organism>
<evidence type="ECO:0000256" key="4">
    <source>
        <dbReference type="ARBA" id="ARBA00022692"/>
    </source>
</evidence>
<comment type="subcellular location">
    <subcellularLocation>
        <location evidence="7">Cell outer membrane</location>
        <topology evidence="7">Peripheral membrane protein</topology>
    </subcellularLocation>
</comment>
<accession>A0A3N5E577</accession>
<dbReference type="AlphaFoldDB" id="A0A3N5E577"/>
<dbReference type="SUPFAM" id="SSF56954">
    <property type="entry name" value="Outer membrane efflux proteins (OEP)"/>
    <property type="match status" value="1"/>
</dbReference>
<keyword evidence="4" id="KW-0812">Transmembrane</keyword>
<evidence type="ECO:0000256" key="6">
    <source>
        <dbReference type="ARBA" id="ARBA00023237"/>
    </source>
</evidence>
<dbReference type="Proteomes" id="UP000268615">
    <property type="component" value="Unassembled WGS sequence"/>
</dbReference>
<name>A0A3N5E577_9ENTR</name>
<feature type="coiled-coil region" evidence="8">
    <location>
        <begin position="334"/>
        <end position="393"/>
    </location>
</feature>
<protein>
    <recommendedName>
        <fullName evidence="7">Protein CyaE</fullName>
    </recommendedName>
</protein>
<dbReference type="InterPro" id="IPR003423">
    <property type="entry name" value="OMP_efflux"/>
</dbReference>
<evidence type="ECO:0000256" key="2">
    <source>
        <dbReference type="ARBA" id="ARBA00022448"/>
    </source>
</evidence>
<gene>
    <name evidence="9" type="ORF">EHN07_03720</name>
</gene>
<keyword evidence="3" id="KW-1134">Transmembrane beta strand</keyword>
<evidence type="ECO:0000256" key="8">
    <source>
        <dbReference type="SAM" id="Coils"/>
    </source>
</evidence>
<evidence type="ECO:0000256" key="5">
    <source>
        <dbReference type="ARBA" id="ARBA00023136"/>
    </source>
</evidence>
<dbReference type="PANTHER" id="PTHR30026:SF20">
    <property type="entry name" value="OUTER MEMBRANE PROTEIN TOLC"/>
    <property type="match status" value="1"/>
</dbReference>
<dbReference type="PANTHER" id="PTHR30026">
    <property type="entry name" value="OUTER MEMBRANE PROTEIN TOLC"/>
    <property type="match status" value="1"/>
</dbReference>
<dbReference type="EMBL" id="RPOH01000010">
    <property type="protein sequence ID" value="RPH30269.1"/>
    <property type="molecule type" value="Genomic_DNA"/>
</dbReference>
<keyword evidence="10" id="KW-1185">Reference proteome</keyword>
<dbReference type="InterPro" id="IPR028351">
    <property type="entry name" value="CyaE"/>
</dbReference>